<evidence type="ECO:0000313" key="1">
    <source>
        <dbReference type="EMBL" id="KAF7632943.1"/>
    </source>
</evidence>
<feature type="non-terminal residue" evidence="1">
    <location>
        <position position="1"/>
    </location>
</feature>
<accession>A0A8S9ZI92</accession>
<dbReference type="Proteomes" id="UP000605970">
    <property type="component" value="Unassembled WGS sequence"/>
</dbReference>
<organism evidence="1 2">
    <name type="scientific">Meloidogyne graminicola</name>
    <dbReference type="NCBI Taxonomy" id="189291"/>
    <lineage>
        <taxon>Eukaryota</taxon>
        <taxon>Metazoa</taxon>
        <taxon>Ecdysozoa</taxon>
        <taxon>Nematoda</taxon>
        <taxon>Chromadorea</taxon>
        <taxon>Rhabditida</taxon>
        <taxon>Tylenchina</taxon>
        <taxon>Tylenchomorpha</taxon>
        <taxon>Tylenchoidea</taxon>
        <taxon>Meloidogynidae</taxon>
        <taxon>Meloidogyninae</taxon>
        <taxon>Meloidogyne</taxon>
    </lineage>
</organism>
<comment type="caution">
    <text evidence="1">The sequence shown here is derived from an EMBL/GenBank/DDBJ whole genome shotgun (WGS) entry which is preliminary data.</text>
</comment>
<proteinExistence type="predicted"/>
<evidence type="ECO:0000313" key="2">
    <source>
        <dbReference type="Proteomes" id="UP000605970"/>
    </source>
</evidence>
<keyword evidence="2" id="KW-1185">Reference proteome</keyword>
<gene>
    <name evidence="1" type="ORF">Mgra_00007645</name>
</gene>
<name>A0A8S9ZI92_9BILA</name>
<dbReference type="EMBL" id="JABEBT010000089">
    <property type="protein sequence ID" value="KAF7632943.1"/>
    <property type="molecule type" value="Genomic_DNA"/>
</dbReference>
<dbReference type="AlphaFoldDB" id="A0A8S9ZI92"/>
<sequence>MEKKIFLKSKIERRKTGRQRLAPKIFLYVWLFAPKKKKFFVCIVLLIVRRQKEKFERTVWCQKIEW</sequence>
<reference evidence="1" key="1">
    <citation type="journal article" date="2020" name="Ecol. Evol.">
        <title>Genome structure and content of the rice root-knot nematode (Meloidogyne graminicola).</title>
        <authorList>
            <person name="Phan N.T."/>
            <person name="Danchin E.G.J."/>
            <person name="Klopp C."/>
            <person name="Perfus-Barbeoch L."/>
            <person name="Kozlowski D.K."/>
            <person name="Koutsovoulos G.D."/>
            <person name="Lopez-Roques C."/>
            <person name="Bouchez O."/>
            <person name="Zahm M."/>
            <person name="Besnard G."/>
            <person name="Bellafiore S."/>
        </authorList>
    </citation>
    <scope>NUCLEOTIDE SEQUENCE</scope>
    <source>
        <strain evidence="1">VN-18</strain>
    </source>
</reference>
<protein>
    <submittedName>
        <fullName evidence="1">Uncharacterized protein</fullName>
    </submittedName>
</protein>